<evidence type="ECO:0000313" key="1">
    <source>
        <dbReference type="EMBL" id="KAJ3832712.1"/>
    </source>
</evidence>
<organism evidence="1 2">
    <name type="scientific">Lentinula raphanica</name>
    <dbReference type="NCBI Taxonomy" id="153919"/>
    <lineage>
        <taxon>Eukaryota</taxon>
        <taxon>Fungi</taxon>
        <taxon>Dikarya</taxon>
        <taxon>Basidiomycota</taxon>
        <taxon>Agaricomycotina</taxon>
        <taxon>Agaricomycetes</taxon>
        <taxon>Agaricomycetidae</taxon>
        <taxon>Agaricales</taxon>
        <taxon>Marasmiineae</taxon>
        <taxon>Omphalotaceae</taxon>
        <taxon>Lentinula</taxon>
    </lineage>
</organism>
<reference evidence="1" key="1">
    <citation type="submission" date="2022-08" db="EMBL/GenBank/DDBJ databases">
        <authorList>
            <consortium name="DOE Joint Genome Institute"/>
            <person name="Min B."/>
            <person name="Riley R."/>
            <person name="Sierra-Patev S."/>
            <person name="Naranjo-Ortiz M."/>
            <person name="Looney B."/>
            <person name="Konkel Z."/>
            <person name="Slot J.C."/>
            <person name="Sakamoto Y."/>
            <person name="Steenwyk J.L."/>
            <person name="Rokas A."/>
            <person name="Carro J."/>
            <person name="Camarero S."/>
            <person name="Ferreira P."/>
            <person name="Molpeceres G."/>
            <person name="Ruiz-Duenas F.J."/>
            <person name="Serrano A."/>
            <person name="Henrissat B."/>
            <person name="Drula E."/>
            <person name="Hughes K.W."/>
            <person name="Mata J.L."/>
            <person name="Ishikawa N.K."/>
            <person name="Vargas-Isla R."/>
            <person name="Ushijima S."/>
            <person name="Smith C.A."/>
            <person name="Ahrendt S."/>
            <person name="Andreopoulos W."/>
            <person name="He G."/>
            <person name="Labutti K."/>
            <person name="Lipzen A."/>
            <person name="Ng V."/>
            <person name="Sandor L."/>
            <person name="Barry K."/>
            <person name="Martinez A.T."/>
            <person name="Xiao Y."/>
            <person name="Gibbons J.G."/>
            <person name="Terashima K."/>
            <person name="Hibbett D.S."/>
            <person name="Grigoriev I.V."/>
        </authorList>
    </citation>
    <scope>NUCLEOTIDE SEQUENCE</scope>
    <source>
        <strain evidence="1">TFB9207</strain>
    </source>
</reference>
<dbReference type="EMBL" id="MU806874">
    <property type="protein sequence ID" value="KAJ3832712.1"/>
    <property type="molecule type" value="Genomic_DNA"/>
</dbReference>
<gene>
    <name evidence="1" type="ORF">F5878DRAFT_519845</name>
</gene>
<dbReference type="Proteomes" id="UP001163846">
    <property type="component" value="Unassembled WGS sequence"/>
</dbReference>
<feature type="non-terminal residue" evidence="1">
    <location>
        <position position="173"/>
    </location>
</feature>
<name>A0AA38UBH4_9AGAR</name>
<accession>A0AA38UBH4</accession>
<protein>
    <submittedName>
        <fullName evidence="1">Uncharacterized protein</fullName>
    </submittedName>
</protein>
<comment type="caution">
    <text evidence="1">The sequence shown here is derived from an EMBL/GenBank/DDBJ whole genome shotgun (WGS) entry which is preliminary data.</text>
</comment>
<sequence length="173" mass="20273">EIPTPERVSTSIQALEDILHPRRCTGRGYKVPDLNHVLRARLELMIGFLRLYKAARHTGWGRCADMMAIAAGKGAWLSRMIRQWTVLFCKNHDDLPTAEYGKFNSSVLEDEDLSNDIHLHLQSLGKWIRAENLVHYVLTPEFQQRFKLKKGISLRTAQRWMKRMEYRWQAEPK</sequence>
<feature type="non-terminal residue" evidence="1">
    <location>
        <position position="1"/>
    </location>
</feature>
<evidence type="ECO:0000313" key="2">
    <source>
        <dbReference type="Proteomes" id="UP001163846"/>
    </source>
</evidence>
<keyword evidence="2" id="KW-1185">Reference proteome</keyword>
<dbReference type="AlphaFoldDB" id="A0AA38UBH4"/>
<proteinExistence type="predicted"/>